<sequence>MNTYPFLKRSSSLLCLVLLVVSCEKEIDIQLDGVEKKYVIEGTVTDQEGGSQVWVSRTKDFAEDNSRTGVSGAIVEISDGNTSYTLQEDENGHYTAPALIGTSGTTYHLSVRIGTEQFSASSNMPQKVSMDSLYTRQEFLFDEMENLPTIDFSDPAGERNYYRFVLYVNDIKKRDIFAYDDDMIDGNSQSISLFYLGDGEEDDDPRNDKIKSGDLVRVQMLCTDAAVYKYFYSLSSSATGNPNGAAPANPVSNLQGGALGYFSAHTVQQQETRVP</sequence>
<dbReference type="STRING" id="332977.SAMN05421740_103620"/>
<gene>
    <name evidence="1" type="ORF">SAMN05421740_103620</name>
</gene>
<dbReference type="Proteomes" id="UP000198916">
    <property type="component" value="Unassembled WGS sequence"/>
</dbReference>
<protein>
    <recommendedName>
        <fullName evidence="3">DUF4249 domain-containing protein</fullName>
    </recommendedName>
</protein>
<dbReference type="RefSeq" id="WP_177181084.1">
    <property type="nucleotide sequence ID" value="NZ_FNZR01000003.1"/>
</dbReference>
<proteinExistence type="predicted"/>
<dbReference type="EMBL" id="FNZR01000003">
    <property type="protein sequence ID" value="SEL13852.1"/>
    <property type="molecule type" value="Genomic_DNA"/>
</dbReference>
<dbReference type="AlphaFoldDB" id="A0A1H7MRI4"/>
<keyword evidence="2" id="KW-1185">Reference proteome</keyword>
<accession>A0A1H7MRI4</accession>
<dbReference type="Pfam" id="PF14054">
    <property type="entry name" value="DUF4249"/>
    <property type="match status" value="1"/>
</dbReference>
<dbReference type="InterPro" id="IPR025345">
    <property type="entry name" value="DUF4249"/>
</dbReference>
<evidence type="ECO:0008006" key="3">
    <source>
        <dbReference type="Google" id="ProtNLM"/>
    </source>
</evidence>
<evidence type="ECO:0000313" key="1">
    <source>
        <dbReference type="EMBL" id="SEL13852.1"/>
    </source>
</evidence>
<evidence type="ECO:0000313" key="2">
    <source>
        <dbReference type="Proteomes" id="UP000198916"/>
    </source>
</evidence>
<reference evidence="2" key="1">
    <citation type="submission" date="2016-10" db="EMBL/GenBank/DDBJ databases">
        <authorList>
            <person name="Varghese N."/>
            <person name="Submissions S."/>
        </authorList>
    </citation>
    <scope>NUCLEOTIDE SEQUENCE [LARGE SCALE GENOMIC DNA]</scope>
    <source>
        <strain evidence="2">Jip14</strain>
    </source>
</reference>
<name>A0A1H7MRI4_9SPHI</name>
<organism evidence="1 2">
    <name type="scientific">Parapedobacter koreensis</name>
    <dbReference type="NCBI Taxonomy" id="332977"/>
    <lineage>
        <taxon>Bacteria</taxon>
        <taxon>Pseudomonadati</taxon>
        <taxon>Bacteroidota</taxon>
        <taxon>Sphingobacteriia</taxon>
        <taxon>Sphingobacteriales</taxon>
        <taxon>Sphingobacteriaceae</taxon>
        <taxon>Parapedobacter</taxon>
    </lineage>
</organism>